<feature type="region of interest" description="Disordered" evidence="1">
    <location>
        <begin position="260"/>
        <end position="294"/>
    </location>
</feature>
<evidence type="ECO:0000259" key="3">
    <source>
        <dbReference type="Pfam" id="PF25485"/>
    </source>
</evidence>
<organism evidence="4 5">
    <name type="scientific">Fusarium torulosum</name>
    <dbReference type="NCBI Taxonomy" id="33205"/>
    <lineage>
        <taxon>Eukaryota</taxon>
        <taxon>Fungi</taxon>
        <taxon>Dikarya</taxon>
        <taxon>Ascomycota</taxon>
        <taxon>Pezizomycotina</taxon>
        <taxon>Sordariomycetes</taxon>
        <taxon>Hypocreomycetidae</taxon>
        <taxon>Hypocreales</taxon>
        <taxon>Nectriaceae</taxon>
        <taxon>Fusarium</taxon>
    </lineage>
</organism>
<dbReference type="EMBL" id="ONZP01000093">
    <property type="protein sequence ID" value="SPJ73325.1"/>
    <property type="molecule type" value="Genomic_DNA"/>
</dbReference>
<keyword evidence="2" id="KW-0732">Signal</keyword>
<reference evidence="4" key="1">
    <citation type="submission" date="2018-03" db="EMBL/GenBank/DDBJ databases">
        <authorList>
            <person name="Guldener U."/>
        </authorList>
    </citation>
    <scope>NUCLEOTIDE SEQUENCE</scope>
</reference>
<evidence type="ECO:0000313" key="4">
    <source>
        <dbReference type="EMBL" id="SPJ73325.1"/>
    </source>
</evidence>
<accession>A0AAE8M2X0</accession>
<dbReference type="InterPro" id="IPR057230">
    <property type="entry name" value="DUF7908"/>
</dbReference>
<feature type="chain" id="PRO_5042101912" description="DUF7908 domain-containing protein" evidence="2">
    <location>
        <begin position="21"/>
        <end position="946"/>
    </location>
</feature>
<feature type="compositionally biased region" description="Polar residues" evidence="1">
    <location>
        <begin position="260"/>
        <end position="285"/>
    </location>
</feature>
<name>A0AAE8M2X0_9HYPO</name>
<evidence type="ECO:0000313" key="5">
    <source>
        <dbReference type="Proteomes" id="UP001187734"/>
    </source>
</evidence>
<dbReference type="AlphaFoldDB" id="A0AAE8M2X0"/>
<dbReference type="Proteomes" id="UP001187734">
    <property type="component" value="Unassembled WGS sequence"/>
</dbReference>
<protein>
    <recommendedName>
        <fullName evidence="3">DUF7908 domain-containing protein</fullName>
    </recommendedName>
</protein>
<sequence>MKRHAAALALLSRAVNPAFASANIGDIKHEDLAPGTYCITYLSTYLAPVSIGTGHPQTASDSSDFDPISTKELNGLSSLLLSEGLEVATTVDASATEQTPSAPASASTSVDFDPTGQAVIFAVTPSQGTRKRDLGGFVGSGGPDVCTFATVYTLGQGRLFDGGLPIAYNGEAFQPLRSSSVPSGDAITTTFSNNGGILSFTSPSLPGGRASFCQTPSDGQVYLTFTSRPSGCQPVTLTIYGAERCINGRIDGLETSDIASESAQVTEQVPTQGSRSTNPSENMPDTTEIPPPEPSMDETVFPTLTVDPTKPLSFSNITSRQTTAERDPLTSGILLPSLPPSVSVEESSLATETLLPTLVFTSSVDQSASSVATLSDDELPSSTVIFSSSDLPTSTLEVTSSIDVPETSTVPTSSVEEAFSSIDIETSSAVSTLVTEDTSSLAVTSETSTMLTTSFESTTDIPTTTTTTETTTTFQLVIITNIVLNGKFAMQDSNSASGVMGYESEGDVSQHTGDCYTGDGSSDNGCVALMAAEGAKRSFGSFAGISQMLGSLSPSGTVLYTVQFYYVAITAGRSQSCTVDAYLGSRQFYSQGLFSGGDVGVSWNRVLTMVRADTRDASLRISLSCIGTGQAMIYIDSIFISNEITPDTIDQAELYFGNNGNTPIETPVQSTPFQSTIIESTTIQSIEPTQTASSTRIEGSTTASQTLSASAIPTNTCVYKHGEKCDFDRFNYPKDVLCSWGGIFKGEPWTVTRTDYPHQNTWEQCLAICHTLEGCRSAGWWHVDNRCRFSPKALVPEDFIVDGLEDWQRETWGDIRCYAECEECIPESVPIPPSKKCSYTQGDRCTRNSAPEGVVCNYSAWMAGMYWTGDQWINEYPHQASSEECAATCYAMSECGGFAYKDGRCKWTGYKLALSGMPVPLETDRDPSWNSVWDDPLCFTCPGCSD</sequence>
<comment type="caution">
    <text evidence="4">The sequence shown here is derived from an EMBL/GenBank/DDBJ whole genome shotgun (WGS) entry which is preliminary data.</text>
</comment>
<feature type="signal peptide" evidence="2">
    <location>
        <begin position="1"/>
        <end position="20"/>
    </location>
</feature>
<dbReference type="Pfam" id="PF25485">
    <property type="entry name" value="DUF7908"/>
    <property type="match status" value="1"/>
</dbReference>
<evidence type="ECO:0000256" key="2">
    <source>
        <dbReference type="SAM" id="SignalP"/>
    </source>
</evidence>
<proteinExistence type="predicted"/>
<evidence type="ECO:0000256" key="1">
    <source>
        <dbReference type="SAM" id="MobiDB-lite"/>
    </source>
</evidence>
<feature type="domain" description="DUF7908" evidence="3">
    <location>
        <begin position="115"/>
        <end position="241"/>
    </location>
</feature>
<gene>
    <name evidence="4" type="ORF">FTOL_03055</name>
</gene>
<keyword evidence="5" id="KW-1185">Reference proteome</keyword>